<dbReference type="SFLD" id="SFLDG01067">
    <property type="entry name" value="SPASM/twitch_domain_containing"/>
    <property type="match status" value="1"/>
</dbReference>
<gene>
    <name evidence="6" type="ORF">HYG85_13660</name>
</gene>
<keyword evidence="1" id="KW-0949">S-adenosyl-L-methionine</keyword>
<dbReference type="GO" id="GO:0046872">
    <property type="term" value="F:metal ion binding"/>
    <property type="evidence" value="ECO:0007669"/>
    <property type="project" value="UniProtKB-KW"/>
</dbReference>
<keyword evidence="2" id="KW-0479">Metal-binding</keyword>
<dbReference type="GO" id="GO:0003824">
    <property type="term" value="F:catalytic activity"/>
    <property type="evidence" value="ECO:0007669"/>
    <property type="project" value="InterPro"/>
</dbReference>
<accession>A0A8J8MC02</accession>
<reference evidence="6 7" key="1">
    <citation type="submission" date="2020-07" db="EMBL/GenBank/DDBJ databases">
        <title>Vallitalea guaymasensis genome.</title>
        <authorList>
            <person name="Postec A."/>
        </authorList>
    </citation>
    <scope>NUCLEOTIDE SEQUENCE [LARGE SCALE GENOMIC DNA]</scope>
    <source>
        <strain evidence="6 7">Ra1766G1</strain>
    </source>
</reference>
<keyword evidence="7" id="KW-1185">Reference proteome</keyword>
<name>A0A8J8MC02_9FIRM</name>
<organism evidence="6 7">
    <name type="scientific">Vallitalea guaymasensis</name>
    <dbReference type="NCBI Taxonomy" id="1185412"/>
    <lineage>
        <taxon>Bacteria</taxon>
        <taxon>Bacillati</taxon>
        <taxon>Bacillota</taxon>
        <taxon>Clostridia</taxon>
        <taxon>Lachnospirales</taxon>
        <taxon>Vallitaleaceae</taxon>
        <taxon>Vallitalea</taxon>
    </lineage>
</organism>
<dbReference type="SUPFAM" id="SSF102114">
    <property type="entry name" value="Radical SAM enzymes"/>
    <property type="match status" value="1"/>
</dbReference>
<feature type="domain" description="Radical SAM core" evidence="5">
    <location>
        <begin position="1"/>
        <end position="216"/>
    </location>
</feature>
<dbReference type="SFLD" id="SFLDS00029">
    <property type="entry name" value="Radical_SAM"/>
    <property type="match status" value="1"/>
</dbReference>
<evidence type="ECO:0000256" key="3">
    <source>
        <dbReference type="ARBA" id="ARBA00023004"/>
    </source>
</evidence>
<dbReference type="GO" id="GO:0051536">
    <property type="term" value="F:iron-sulfur cluster binding"/>
    <property type="evidence" value="ECO:0007669"/>
    <property type="project" value="UniProtKB-KW"/>
</dbReference>
<sequence>MNKYYLKWPMTAKCLMNCKFCYNKKSRKNWSQEINKEDLKKFISIINNNEYINGITLSGGEPTISNNFFDFCDNINKPFGFISTGDNLFDKKFINVLENKNLQFITISIDCLNPIIVKEIRGKDVLNNQLKTIKYLIYLRKNNPKCNFQIYINTVLTKMNVNEIEKLVDELANNEIDRLQIFRYFMSGRKDIDSELKLSFEREIEITDILINLYNKNRVKWDDKGFNLILRHLPPIGGLYYEKKHNKTLPFKSRECGIKRNTIYLNSDTTLNLCKIYHKDIFNEIKHLKFAEIDFEILKVKLLDIVANEVNSFKYYNNYFPCSECELLNTRCNPCTSIGRDGKTNVEYEECISYFKLLKSGRCKSEKI</sequence>
<dbReference type="InterPro" id="IPR007197">
    <property type="entry name" value="rSAM"/>
</dbReference>
<dbReference type="Gene3D" id="3.20.20.70">
    <property type="entry name" value="Aldolase class I"/>
    <property type="match status" value="1"/>
</dbReference>
<evidence type="ECO:0000256" key="1">
    <source>
        <dbReference type="ARBA" id="ARBA00022691"/>
    </source>
</evidence>
<dbReference type="EMBL" id="CP058561">
    <property type="protein sequence ID" value="QUH29900.1"/>
    <property type="molecule type" value="Genomic_DNA"/>
</dbReference>
<evidence type="ECO:0000313" key="6">
    <source>
        <dbReference type="EMBL" id="QUH29900.1"/>
    </source>
</evidence>
<evidence type="ECO:0000256" key="2">
    <source>
        <dbReference type="ARBA" id="ARBA00022723"/>
    </source>
</evidence>
<keyword evidence="4" id="KW-0411">Iron-sulfur</keyword>
<keyword evidence="3" id="KW-0408">Iron</keyword>
<protein>
    <submittedName>
        <fullName evidence="6">Radical SAM protein</fullName>
    </submittedName>
</protein>
<dbReference type="PANTHER" id="PTHR11228:SF7">
    <property type="entry name" value="PQQA PEPTIDE CYCLASE"/>
    <property type="match status" value="1"/>
</dbReference>
<proteinExistence type="predicted"/>
<dbReference type="InterPro" id="IPR050377">
    <property type="entry name" value="Radical_SAM_PqqE_MftC-like"/>
</dbReference>
<evidence type="ECO:0000256" key="4">
    <source>
        <dbReference type="ARBA" id="ARBA00023014"/>
    </source>
</evidence>
<dbReference type="InterPro" id="IPR013785">
    <property type="entry name" value="Aldolase_TIM"/>
</dbReference>
<dbReference type="PROSITE" id="PS51918">
    <property type="entry name" value="RADICAL_SAM"/>
    <property type="match status" value="1"/>
</dbReference>
<dbReference type="Proteomes" id="UP000677305">
    <property type="component" value="Chromosome"/>
</dbReference>
<dbReference type="Pfam" id="PF04055">
    <property type="entry name" value="Radical_SAM"/>
    <property type="match status" value="1"/>
</dbReference>
<dbReference type="InterPro" id="IPR058240">
    <property type="entry name" value="rSAM_sf"/>
</dbReference>
<dbReference type="AlphaFoldDB" id="A0A8J8MC02"/>
<evidence type="ECO:0000313" key="7">
    <source>
        <dbReference type="Proteomes" id="UP000677305"/>
    </source>
</evidence>
<dbReference type="KEGG" id="vgu:HYG85_13660"/>
<dbReference type="CDD" id="cd01335">
    <property type="entry name" value="Radical_SAM"/>
    <property type="match status" value="1"/>
</dbReference>
<dbReference type="PANTHER" id="PTHR11228">
    <property type="entry name" value="RADICAL SAM DOMAIN PROTEIN"/>
    <property type="match status" value="1"/>
</dbReference>
<evidence type="ECO:0000259" key="5">
    <source>
        <dbReference type="PROSITE" id="PS51918"/>
    </source>
</evidence>
<dbReference type="RefSeq" id="WP_212690147.1">
    <property type="nucleotide sequence ID" value="NZ_CAJXUH010000003.1"/>
</dbReference>